<dbReference type="GeneID" id="63793997"/>
<feature type="region of interest" description="Disordered" evidence="10">
    <location>
        <begin position="1"/>
        <end position="34"/>
    </location>
</feature>
<dbReference type="GO" id="GO:0045504">
    <property type="term" value="F:dynein heavy chain binding"/>
    <property type="evidence" value="ECO:0007669"/>
    <property type="project" value="TreeGrafter"/>
</dbReference>
<dbReference type="GO" id="GO:0005524">
    <property type="term" value="F:ATP binding"/>
    <property type="evidence" value="ECO:0007669"/>
    <property type="project" value="UniProtKB-KW"/>
</dbReference>
<sequence>MVGIGSRMSIGTQDSGGPGSRPSSKDGNKKNIWSSMLDSVASGKRLPEKNMIVLGGTPDSQREFLDTLSSDPSDPRLPDERRRGKVAPIANEFALGYTYQDVLDADHEDILARVSIYLLSDPSPSFAPLLRPLLTPQSVPETLIVILLDWSSPWTWVRQLREWIRLLRSVLISLEDSTKIVMEEVMTEWKDKKRGLDPNSATGVTNSGGPVSIPLGPGEWDEGLGVPLCVVCQGANKIEQLEKENGWREEEFDFILQFMRTILLKHGASLIYTTPFLANSLQSLVHSTLGIHSLLRRQSLKHNVIDRDKVLVPANWDSWGKIRIIREGFDIEGVGDAWSIEIQQSTRHLVNGGSQDEDAETKNAPISPIAEDGTSAVAIYEQTIKDPKEDSAVPGSSVSANRNKIEIETEDMQKFLGQQLTMLDQLKAEDEKNREAEKAPKPLEMSPHLDESGYVNEHIGPVQFNMGGIQVDADDMLRKLKEREANRTPKKEITSSTGPTDEKAQNQALASFFAGLVKKPGGSPRSSPAPSSNQ</sequence>
<organism evidence="11 12">
    <name type="scientific">Talaromyces amestolkiae</name>
    <dbReference type="NCBI Taxonomy" id="1196081"/>
    <lineage>
        <taxon>Eukaryota</taxon>
        <taxon>Fungi</taxon>
        <taxon>Dikarya</taxon>
        <taxon>Ascomycota</taxon>
        <taxon>Pezizomycotina</taxon>
        <taxon>Eurotiomycetes</taxon>
        <taxon>Eurotiomycetidae</taxon>
        <taxon>Eurotiales</taxon>
        <taxon>Trichocomaceae</taxon>
        <taxon>Talaromyces</taxon>
        <taxon>Talaromyces sect. Talaromyces</taxon>
    </lineage>
</organism>
<name>A0A364KZ01_TALAM</name>
<keyword evidence="2" id="KW-0813">Transport</keyword>
<evidence type="ECO:0000256" key="9">
    <source>
        <dbReference type="ARBA" id="ARBA00023212"/>
    </source>
</evidence>
<evidence type="ECO:0000256" key="7">
    <source>
        <dbReference type="ARBA" id="ARBA00023017"/>
    </source>
</evidence>
<evidence type="ECO:0008006" key="13">
    <source>
        <dbReference type="Google" id="ProtNLM"/>
    </source>
</evidence>
<keyword evidence="7" id="KW-0243">Dynein</keyword>
<feature type="compositionally biased region" description="Basic and acidic residues" evidence="10">
    <location>
        <begin position="73"/>
        <end position="82"/>
    </location>
</feature>
<feature type="region of interest" description="Disordered" evidence="10">
    <location>
        <begin position="48"/>
        <end position="82"/>
    </location>
</feature>
<feature type="region of interest" description="Disordered" evidence="10">
    <location>
        <begin position="429"/>
        <end position="454"/>
    </location>
</feature>
<dbReference type="AlphaFoldDB" id="A0A364KZ01"/>
<dbReference type="EMBL" id="MIKG01000008">
    <property type="protein sequence ID" value="RAO68769.1"/>
    <property type="molecule type" value="Genomic_DNA"/>
</dbReference>
<keyword evidence="12" id="KW-1185">Reference proteome</keyword>
<feature type="compositionally biased region" description="Basic and acidic residues" evidence="10">
    <location>
        <begin position="482"/>
        <end position="493"/>
    </location>
</feature>
<dbReference type="GO" id="GO:0007018">
    <property type="term" value="P:microtubule-based movement"/>
    <property type="evidence" value="ECO:0007669"/>
    <property type="project" value="InterPro"/>
</dbReference>
<dbReference type="OrthoDB" id="27603at2759"/>
<evidence type="ECO:0000256" key="5">
    <source>
        <dbReference type="ARBA" id="ARBA00022741"/>
    </source>
</evidence>
<dbReference type="GO" id="GO:0005868">
    <property type="term" value="C:cytoplasmic dynein complex"/>
    <property type="evidence" value="ECO:0007669"/>
    <property type="project" value="InterPro"/>
</dbReference>
<gene>
    <name evidence="11" type="ORF">BHQ10_004781</name>
</gene>
<reference evidence="11 12" key="1">
    <citation type="journal article" date="2017" name="Biotechnol. Biofuels">
        <title>Differential beta-glucosidase expression as a function of carbon source availability in Talaromyces amestolkiae: a genomic and proteomic approach.</title>
        <authorList>
            <person name="de Eugenio L.I."/>
            <person name="Mendez-Liter J.A."/>
            <person name="Nieto-Dominguez M."/>
            <person name="Alonso L."/>
            <person name="Gil-Munoz J."/>
            <person name="Barriuso J."/>
            <person name="Prieto A."/>
            <person name="Martinez M.J."/>
        </authorList>
    </citation>
    <scope>NUCLEOTIDE SEQUENCE [LARGE SCALE GENOMIC DNA]</scope>
    <source>
        <strain evidence="11 12">CIB</strain>
    </source>
</reference>
<dbReference type="GO" id="GO:0000226">
    <property type="term" value="P:microtubule cytoskeleton organization"/>
    <property type="evidence" value="ECO:0007669"/>
    <property type="project" value="TreeGrafter"/>
</dbReference>
<evidence type="ECO:0000256" key="1">
    <source>
        <dbReference type="ARBA" id="ARBA00004245"/>
    </source>
</evidence>
<dbReference type="GO" id="GO:0035974">
    <property type="term" value="C:meiotic spindle pole body"/>
    <property type="evidence" value="ECO:0007669"/>
    <property type="project" value="TreeGrafter"/>
</dbReference>
<comment type="caution">
    <text evidence="11">The sequence shown here is derived from an EMBL/GenBank/DDBJ whole genome shotgun (WGS) entry which is preliminary data.</text>
</comment>
<feature type="compositionally biased region" description="Low complexity" evidence="10">
    <location>
        <begin position="520"/>
        <end position="534"/>
    </location>
</feature>
<proteinExistence type="predicted"/>
<evidence type="ECO:0000313" key="11">
    <source>
        <dbReference type="EMBL" id="RAO68769.1"/>
    </source>
</evidence>
<keyword evidence="3" id="KW-0963">Cytoplasm</keyword>
<evidence type="ECO:0000256" key="4">
    <source>
        <dbReference type="ARBA" id="ARBA00022701"/>
    </source>
</evidence>
<dbReference type="PANTHER" id="PTHR12688:SF0">
    <property type="entry name" value="DYNEIN LIGHT INTERMEDIATE CHAIN"/>
    <property type="match status" value="1"/>
</dbReference>
<dbReference type="RefSeq" id="XP_040733285.1">
    <property type="nucleotide sequence ID" value="XM_040877184.1"/>
</dbReference>
<evidence type="ECO:0000256" key="6">
    <source>
        <dbReference type="ARBA" id="ARBA00022840"/>
    </source>
</evidence>
<comment type="subcellular location">
    <subcellularLocation>
        <location evidence="1">Cytoplasm</location>
        <location evidence="1">Cytoskeleton</location>
    </subcellularLocation>
</comment>
<evidence type="ECO:0000256" key="3">
    <source>
        <dbReference type="ARBA" id="ARBA00022490"/>
    </source>
</evidence>
<dbReference type="Proteomes" id="UP000249363">
    <property type="component" value="Unassembled WGS sequence"/>
</dbReference>
<dbReference type="Pfam" id="PF05783">
    <property type="entry name" value="DLIC"/>
    <property type="match status" value="1"/>
</dbReference>
<feature type="compositionally biased region" description="Basic and acidic residues" evidence="10">
    <location>
        <begin position="429"/>
        <end position="451"/>
    </location>
</feature>
<keyword evidence="5" id="KW-0547">Nucleotide-binding</keyword>
<evidence type="ECO:0000256" key="2">
    <source>
        <dbReference type="ARBA" id="ARBA00022448"/>
    </source>
</evidence>
<feature type="compositionally biased region" description="Polar residues" evidence="10">
    <location>
        <begin position="494"/>
        <end position="508"/>
    </location>
</feature>
<keyword evidence="9" id="KW-0206">Cytoskeleton</keyword>
<dbReference type="InterPro" id="IPR022780">
    <property type="entry name" value="Dynein_light_int_chain"/>
</dbReference>
<keyword evidence="6" id="KW-0067">ATP-binding</keyword>
<dbReference type="InterPro" id="IPR008467">
    <property type="entry name" value="Dynein1_light_intermed_chain"/>
</dbReference>
<keyword evidence="8" id="KW-0505">Motor protein</keyword>
<dbReference type="STRING" id="1196081.A0A364KZ01"/>
<feature type="region of interest" description="Disordered" evidence="10">
    <location>
        <begin position="515"/>
        <end position="534"/>
    </location>
</feature>
<protein>
    <recommendedName>
        <fullName evidence="13">Dynein light intermediate chain</fullName>
    </recommendedName>
</protein>
<evidence type="ECO:0000256" key="8">
    <source>
        <dbReference type="ARBA" id="ARBA00023175"/>
    </source>
</evidence>
<feature type="region of interest" description="Disordered" evidence="10">
    <location>
        <begin position="482"/>
        <end position="508"/>
    </location>
</feature>
<accession>A0A364KZ01</accession>
<dbReference type="PANTHER" id="PTHR12688">
    <property type="entry name" value="DYNEIN LIGHT INTERMEDIATE CHAIN"/>
    <property type="match status" value="1"/>
</dbReference>
<evidence type="ECO:0000313" key="12">
    <source>
        <dbReference type="Proteomes" id="UP000249363"/>
    </source>
</evidence>
<evidence type="ECO:0000256" key="10">
    <source>
        <dbReference type="SAM" id="MobiDB-lite"/>
    </source>
</evidence>
<dbReference type="GO" id="GO:0005874">
    <property type="term" value="C:microtubule"/>
    <property type="evidence" value="ECO:0007669"/>
    <property type="project" value="UniProtKB-KW"/>
</dbReference>
<keyword evidence="4" id="KW-0493">Microtubule</keyword>